<dbReference type="SMART" id="SM00487">
    <property type="entry name" value="DEXDc"/>
    <property type="match status" value="1"/>
</dbReference>
<dbReference type="GO" id="GO:0016787">
    <property type="term" value="F:hydrolase activity"/>
    <property type="evidence" value="ECO:0007669"/>
    <property type="project" value="UniProtKB-KW"/>
</dbReference>
<dbReference type="PANTHER" id="PTHR47959">
    <property type="entry name" value="ATP-DEPENDENT RNA HELICASE RHLE-RELATED"/>
    <property type="match status" value="1"/>
</dbReference>
<evidence type="ECO:0000256" key="5">
    <source>
        <dbReference type="ARBA" id="ARBA00022840"/>
    </source>
</evidence>
<proteinExistence type="inferred from homology"/>
<dbReference type="InParanoid" id="C3Y2B2"/>
<evidence type="ECO:0000256" key="3">
    <source>
        <dbReference type="ARBA" id="ARBA00022801"/>
    </source>
</evidence>
<dbReference type="eggNOG" id="KOG0331">
    <property type="taxonomic scope" value="Eukaryota"/>
</dbReference>
<gene>
    <name evidence="9" type="ORF">BRAFLDRAFT_287272</name>
</gene>
<dbReference type="SMART" id="SM00490">
    <property type="entry name" value="HELICc"/>
    <property type="match status" value="1"/>
</dbReference>
<keyword evidence="3" id="KW-0378">Hydrolase</keyword>
<feature type="region of interest" description="Disordered" evidence="6">
    <location>
        <begin position="1"/>
        <end position="105"/>
    </location>
</feature>
<dbReference type="Gene3D" id="3.40.50.300">
    <property type="entry name" value="P-loop containing nucleotide triphosphate hydrolases"/>
    <property type="match status" value="2"/>
</dbReference>
<dbReference type="InterPro" id="IPR011545">
    <property type="entry name" value="DEAD/DEAH_box_helicase_dom"/>
</dbReference>
<keyword evidence="2" id="KW-0547">Nucleotide-binding</keyword>
<name>C3Y2B2_BRAFL</name>
<keyword evidence="4" id="KW-0347">Helicase</keyword>
<dbReference type="InterPro" id="IPR050079">
    <property type="entry name" value="DEAD_box_RNA_helicase"/>
</dbReference>
<protein>
    <submittedName>
        <fullName evidence="9">Uncharacterized protein</fullName>
    </submittedName>
</protein>
<dbReference type="GO" id="GO:0003676">
    <property type="term" value="F:nucleic acid binding"/>
    <property type="evidence" value="ECO:0007669"/>
    <property type="project" value="InterPro"/>
</dbReference>
<feature type="compositionally biased region" description="Polar residues" evidence="6">
    <location>
        <begin position="17"/>
        <end position="56"/>
    </location>
</feature>
<evidence type="ECO:0000256" key="6">
    <source>
        <dbReference type="SAM" id="MobiDB-lite"/>
    </source>
</evidence>
<evidence type="ECO:0000256" key="4">
    <source>
        <dbReference type="ARBA" id="ARBA00022806"/>
    </source>
</evidence>
<dbReference type="STRING" id="7739.C3Y2B2"/>
<feature type="compositionally biased region" description="Basic and acidic residues" evidence="6">
    <location>
        <begin position="621"/>
        <end position="640"/>
    </location>
</feature>
<dbReference type="Gene3D" id="3.30.60.220">
    <property type="match status" value="1"/>
</dbReference>
<dbReference type="FunFam" id="3.30.60.220:FF:000001">
    <property type="entry name" value="Probable ATP-dependent RNA helicase DDX59"/>
    <property type="match status" value="1"/>
</dbReference>
<dbReference type="GO" id="GO:0004386">
    <property type="term" value="F:helicase activity"/>
    <property type="evidence" value="ECO:0007669"/>
    <property type="project" value="UniProtKB-KW"/>
</dbReference>
<evidence type="ECO:0000313" key="9">
    <source>
        <dbReference type="EMBL" id="EEN66002.1"/>
    </source>
</evidence>
<keyword evidence="5" id="KW-0067">ATP-binding</keyword>
<dbReference type="CDD" id="cd23022">
    <property type="entry name" value="zf-HIT_DDX59"/>
    <property type="match status" value="1"/>
</dbReference>
<dbReference type="Pfam" id="PF00271">
    <property type="entry name" value="Helicase_C"/>
    <property type="match status" value="1"/>
</dbReference>
<dbReference type="PROSITE" id="PS51194">
    <property type="entry name" value="HELICASE_CTER"/>
    <property type="match status" value="1"/>
</dbReference>
<accession>C3Y2B2</accession>
<dbReference type="AlphaFoldDB" id="C3Y2B2"/>
<comment type="similarity">
    <text evidence="1">Belongs to the DEAD box helicase family. DDX59 subfamily.</text>
</comment>
<dbReference type="InterPro" id="IPR001650">
    <property type="entry name" value="Helicase_C-like"/>
</dbReference>
<dbReference type="GO" id="GO:0005524">
    <property type="term" value="F:ATP binding"/>
    <property type="evidence" value="ECO:0007669"/>
    <property type="project" value="UniProtKB-KW"/>
</dbReference>
<evidence type="ECO:0000256" key="2">
    <source>
        <dbReference type="ARBA" id="ARBA00022741"/>
    </source>
</evidence>
<dbReference type="InterPro" id="IPR027417">
    <property type="entry name" value="P-loop_NTPase"/>
</dbReference>
<dbReference type="Pfam" id="PF04438">
    <property type="entry name" value="zf-HIT"/>
    <property type="match status" value="1"/>
</dbReference>
<dbReference type="Pfam" id="PF00270">
    <property type="entry name" value="DEAD"/>
    <property type="match status" value="1"/>
</dbReference>
<dbReference type="CDD" id="cd18787">
    <property type="entry name" value="SF2_C_DEAD"/>
    <property type="match status" value="1"/>
</dbReference>
<dbReference type="PANTHER" id="PTHR47959:SF1">
    <property type="entry name" value="ATP-DEPENDENT RNA HELICASE DBPA"/>
    <property type="match status" value="1"/>
</dbReference>
<sequence length="672" mass="75000">MFVPRSVSVKHVKKNTRTVQPKPQSWPTKGIQQTNPTTHNYTAKPSTAISTSVQQDRQTELGSDEPGSAIEIDSSTSLKDDFSNDGYEQSSSVSKEEDEDEPIVSFSKNQRWPEEGEPVCVMCGRYGEYICDQTDSDVCSLECKAKHLTLVHHQKQYLDPDQSSSTEESRATVQVNSLSETQNLYKEHVTLSQLSNEQVEEVRKQLGITVRGTDVPKPILEFFHCGFNDTVSANMSVVKYDTPTAVQMQVLPAGMMGRDVMAAAPTGSGKTAAFLLPVVLNVFRTVSSAIGGRDPRWTHPLALILAPTRELCMQVEDQAKQLMKGLPHMRTALLVGGLPLPPQVHRLQQGVQVLVATPGRLLDILHRKDVSLECVEVLVVDELDTMLHLGFREQVLEIIDSLPSQRQTMMFSATIPQPIETLASSILNNPVYVLVGQASTPSPSVKQTILWVEENSKKRMLFTILQDPKHYQPPVLVFVDSRMGADLLADAIHKKCNVRALSMHGDKPQSERSAALNSLLKGEVDVVVATGVLGRGLDLCRVRLVIVFDMPPSVNEYIHQIGRAGRLGSSGRAMAFINNNNKGLFLDLFDTLHPLHMQMPSQLVNSPHLQQQRERRKRTQRARENVETSSRTEQHGEKWAQQKHSNAAYMQRQRAKRGREQEGSKAKHHKKY</sequence>
<dbReference type="PROSITE" id="PS51192">
    <property type="entry name" value="HELICASE_ATP_BIND_1"/>
    <property type="match status" value="1"/>
</dbReference>
<dbReference type="EMBL" id="GG666480">
    <property type="protein sequence ID" value="EEN66002.1"/>
    <property type="molecule type" value="Genomic_DNA"/>
</dbReference>
<evidence type="ECO:0000259" key="7">
    <source>
        <dbReference type="PROSITE" id="PS51192"/>
    </source>
</evidence>
<dbReference type="InterPro" id="IPR014001">
    <property type="entry name" value="Helicase_ATP-bd"/>
</dbReference>
<dbReference type="InterPro" id="IPR007529">
    <property type="entry name" value="Znf_HIT"/>
</dbReference>
<feature type="region of interest" description="Disordered" evidence="6">
    <location>
        <begin position="601"/>
        <end position="672"/>
    </location>
</feature>
<dbReference type="SUPFAM" id="SSF52540">
    <property type="entry name" value="P-loop containing nucleoside triphosphate hydrolases"/>
    <property type="match status" value="1"/>
</dbReference>
<feature type="domain" description="Helicase C-terminal" evidence="8">
    <location>
        <begin position="444"/>
        <end position="607"/>
    </location>
</feature>
<reference evidence="9" key="1">
    <citation type="journal article" date="2008" name="Nature">
        <title>The amphioxus genome and the evolution of the chordate karyotype.</title>
        <authorList>
            <consortium name="US DOE Joint Genome Institute (JGI-PGF)"/>
            <person name="Putnam N.H."/>
            <person name="Butts T."/>
            <person name="Ferrier D.E.K."/>
            <person name="Furlong R.F."/>
            <person name="Hellsten U."/>
            <person name="Kawashima T."/>
            <person name="Robinson-Rechavi M."/>
            <person name="Shoguchi E."/>
            <person name="Terry A."/>
            <person name="Yu J.-K."/>
            <person name="Benito-Gutierrez E.L."/>
            <person name="Dubchak I."/>
            <person name="Garcia-Fernandez J."/>
            <person name="Gibson-Brown J.J."/>
            <person name="Grigoriev I.V."/>
            <person name="Horton A.C."/>
            <person name="de Jong P.J."/>
            <person name="Jurka J."/>
            <person name="Kapitonov V.V."/>
            <person name="Kohara Y."/>
            <person name="Kuroki Y."/>
            <person name="Lindquist E."/>
            <person name="Lucas S."/>
            <person name="Osoegawa K."/>
            <person name="Pennacchio L.A."/>
            <person name="Salamov A.A."/>
            <person name="Satou Y."/>
            <person name="Sauka-Spengler T."/>
            <person name="Schmutz J."/>
            <person name="Shin-I T."/>
            <person name="Toyoda A."/>
            <person name="Bronner-Fraser M."/>
            <person name="Fujiyama A."/>
            <person name="Holland L.Z."/>
            <person name="Holland P.W.H."/>
            <person name="Satoh N."/>
            <person name="Rokhsar D.S."/>
        </authorList>
    </citation>
    <scope>NUCLEOTIDE SEQUENCE [LARGE SCALE GENOMIC DNA]</scope>
    <source>
        <strain evidence="9">S238N-H82</strain>
        <tissue evidence="9">Testes</tissue>
    </source>
</reference>
<organism>
    <name type="scientific">Branchiostoma floridae</name>
    <name type="common">Florida lancelet</name>
    <name type="synonym">Amphioxus</name>
    <dbReference type="NCBI Taxonomy" id="7739"/>
    <lineage>
        <taxon>Eukaryota</taxon>
        <taxon>Metazoa</taxon>
        <taxon>Chordata</taxon>
        <taxon>Cephalochordata</taxon>
        <taxon>Leptocardii</taxon>
        <taxon>Amphioxiformes</taxon>
        <taxon>Branchiostomatidae</taxon>
        <taxon>Branchiostoma</taxon>
    </lineage>
</organism>
<feature type="domain" description="Helicase ATP-binding" evidence="7">
    <location>
        <begin position="251"/>
        <end position="433"/>
    </location>
</feature>
<evidence type="ECO:0000259" key="8">
    <source>
        <dbReference type="PROSITE" id="PS51194"/>
    </source>
</evidence>
<evidence type="ECO:0000256" key="1">
    <source>
        <dbReference type="ARBA" id="ARBA00009718"/>
    </source>
</evidence>